<evidence type="ECO:0000256" key="9">
    <source>
        <dbReference type="SAM" id="Phobius"/>
    </source>
</evidence>
<dbReference type="RefSeq" id="WP_378517246.1">
    <property type="nucleotide sequence ID" value="NZ_CBCSDI010000006.1"/>
</dbReference>
<evidence type="ECO:0000256" key="7">
    <source>
        <dbReference type="ARBA" id="ARBA00022989"/>
    </source>
</evidence>
<proteinExistence type="inferred from homology"/>
<keyword evidence="8 9" id="KW-0472">Membrane</keyword>
<accession>A0ABV6DXW7</accession>
<keyword evidence="5 9" id="KW-0812">Transmembrane</keyword>
<keyword evidence="4 11" id="KW-0808">Transferase</keyword>
<keyword evidence="2" id="KW-1003">Cell membrane</keyword>
<dbReference type="InterPro" id="IPR001173">
    <property type="entry name" value="Glyco_trans_2-like"/>
</dbReference>
<feature type="transmembrane region" description="Helical" evidence="9">
    <location>
        <begin position="229"/>
        <end position="252"/>
    </location>
</feature>
<dbReference type="Pfam" id="PF00535">
    <property type="entry name" value="Glycos_transf_2"/>
    <property type="match status" value="1"/>
</dbReference>
<evidence type="ECO:0000259" key="10">
    <source>
        <dbReference type="Pfam" id="PF00535"/>
    </source>
</evidence>
<evidence type="ECO:0000256" key="3">
    <source>
        <dbReference type="ARBA" id="ARBA00022676"/>
    </source>
</evidence>
<organism evidence="11 12">
    <name type="scientific">Nocardioides zeicaulis</name>
    <dbReference type="NCBI Taxonomy" id="1776857"/>
    <lineage>
        <taxon>Bacteria</taxon>
        <taxon>Bacillati</taxon>
        <taxon>Actinomycetota</taxon>
        <taxon>Actinomycetes</taxon>
        <taxon>Propionibacteriales</taxon>
        <taxon>Nocardioidaceae</taxon>
        <taxon>Nocardioides</taxon>
    </lineage>
</organism>
<reference evidence="11 12" key="1">
    <citation type="submission" date="2024-09" db="EMBL/GenBank/DDBJ databases">
        <authorList>
            <person name="Sun Q."/>
            <person name="Mori K."/>
        </authorList>
    </citation>
    <scope>NUCLEOTIDE SEQUENCE [LARGE SCALE GENOMIC DNA]</scope>
    <source>
        <strain evidence="11 12">CCM 8654</strain>
    </source>
</reference>
<keyword evidence="12" id="KW-1185">Reference proteome</keyword>
<dbReference type="InterPro" id="IPR050256">
    <property type="entry name" value="Glycosyltransferase_2"/>
</dbReference>
<evidence type="ECO:0000256" key="1">
    <source>
        <dbReference type="ARBA" id="ARBA00006739"/>
    </source>
</evidence>
<keyword evidence="3 11" id="KW-0328">Glycosyltransferase</keyword>
<gene>
    <name evidence="11" type="ORF">ACFFJG_03645</name>
</gene>
<keyword evidence="7 9" id="KW-1133">Transmembrane helix</keyword>
<protein>
    <submittedName>
        <fullName evidence="11">Glycosyltransferase</fullName>
        <ecNumber evidence="11">2.4.-.-</ecNumber>
    </submittedName>
</protein>
<dbReference type="EC" id="2.4.-.-" evidence="11"/>
<feature type="transmembrane region" description="Helical" evidence="9">
    <location>
        <begin position="258"/>
        <end position="286"/>
    </location>
</feature>
<keyword evidence="6" id="KW-0448">Lipopolysaccharide biosynthesis</keyword>
<comment type="similarity">
    <text evidence="1">Belongs to the glycosyltransferase 2 family.</text>
</comment>
<evidence type="ECO:0000256" key="8">
    <source>
        <dbReference type="ARBA" id="ARBA00023136"/>
    </source>
</evidence>
<dbReference type="GO" id="GO:0016757">
    <property type="term" value="F:glycosyltransferase activity"/>
    <property type="evidence" value="ECO:0007669"/>
    <property type="project" value="UniProtKB-KW"/>
</dbReference>
<evidence type="ECO:0000256" key="6">
    <source>
        <dbReference type="ARBA" id="ARBA00022985"/>
    </source>
</evidence>
<dbReference type="InterPro" id="IPR029044">
    <property type="entry name" value="Nucleotide-diphossugar_trans"/>
</dbReference>
<name>A0ABV6DXW7_9ACTN</name>
<dbReference type="PANTHER" id="PTHR48090">
    <property type="entry name" value="UNDECAPRENYL-PHOSPHATE 4-DEOXY-4-FORMAMIDO-L-ARABINOSE TRANSFERASE-RELATED"/>
    <property type="match status" value="1"/>
</dbReference>
<evidence type="ECO:0000256" key="4">
    <source>
        <dbReference type="ARBA" id="ARBA00022679"/>
    </source>
</evidence>
<dbReference type="EMBL" id="JBHLXH010000001">
    <property type="protein sequence ID" value="MFC0221565.1"/>
    <property type="molecule type" value="Genomic_DNA"/>
</dbReference>
<evidence type="ECO:0000256" key="5">
    <source>
        <dbReference type="ARBA" id="ARBA00022692"/>
    </source>
</evidence>
<evidence type="ECO:0000313" key="12">
    <source>
        <dbReference type="Proteomes" id="UP001589698"/>
    </source>
</evidence>
<evidence type="ECO:0000313" key="11">
    <source>
        <dbReference type="EMBL" id="MFC0221565.1"/>
    </source>
</evidence>
<dbReference type="PANTHER" id="PTHR48090:SF3">
    <property type="entry name" value="UNDECAPRENYL-PHOSPHATE 4-DEOXY-4-FORMAMIDO-L-ARABINOSE TRANSFERASE"/>
    <property type="match status" value="1"/>
</dbReference>
<dbReference type="Proteomes" id="UP001589698">
    <property type="component" value="Unassembled WGS sequence"/>
</dbReference>
<evidence type="ECO:0000256" key="2">
    <source>
        <dbReference type="ARBA" id="ARBA00022475"/>
    </source>
</evidence>
<dbReference type="SUPFAM" id="SSF53448">
    <property type="entry name" value="Nucleotide-diphospho-sugar transferases"/>
    <property type="match status" value="1"/>
</dbReference>
<dbReference type="Gene3D" id="3.90.550.10">
    <property type="entry name" value="Spore Coat Polysaccharide Biosynthesis Protein SpsA, Chain A"/>
    <property type="match status" value="1"/>
</dbReference>
<sequence length="331" mass="35604">MKVSVVIPCYRSGATLPALVHGLREELPRSCEDYEIILVVDGPPDDTYAVAHHLETEDPGRTRAVLLRRNYGQHNALLAGLTRAQHPITVTMDDDLQHRPDQVAALLAPLADPLVDLVYGVADVEEHGVLRSFASRSVKTALSMSGVPNAQTTGAFRAFRTELREAFAASVDPFVSIDVVLSWTTTGVVGVPVRMDAREVGTSGYTLRGLARHTWNMVTGYGTAPLRGVFWMGILTALVGLGALLVVLVMYFTGQITVPGFTSLVCLMAIFSGVTMLSIGIVGEYLGRLHFRSMHQPNYLVRIERGGTYDPGGAAADAIARAVAERSSTSG</sequence>
<comment type="caution">
    <text evidence="11">The sequence shown here is derived from an EMBL/GenBank/DDBJ whole genome shotgun (WGS) entry which is preliminary data.</text>
</comment>
<feature type="domain" description="Glycosyltransferase 2-like" evidence="10">
    <location>
        <begin position="4"/>
        <end position="131"/>
    </location>
</feature>